<dbReference type="RefSeq" id="WP_344825631.1">
    <property type="nucleotide sequence ID" value="NZ_BAABEZ010000022.1"/>
</dbReference>
<accession>A0ABP8MS13</accession>
<gene>
    <name evidence="1" type="ORF">GCM10023092_17850</name>
</gene>
<name>A0ABP8MS13_9BACT</name>
<comment type="caution">
    <text evidence="1">The sequence shown here is derived from an EMBL/GenBank/DDBJ whole genome shotgun (WGS) entry which is preliminary data.</text>
</comment>
<keyword evidence="2" id="KW-1185">Reference proteome</keyword>
<reference evidence="2" key="1">
    <citation type="journal article" date="2019" name="Int. J. Syst. Evol. Microbiol.">
        <title>The Global Catalogue of Microorganisms (GCM) 10K type strain sequencing project: providing services to taxonomists for standard genome sequencing and annotation.</title>
        <authorList>
            <consortium name="The Broad Institute Genomics Platform"/>
            <consortium name="The Broad Institute Genome Sequencing Center for Infectious Disease"/>
            <person name="Wu L."/>
            <person name="Ma J."/>
        </authorList>
    </citation>
    <scope>NUCLEOTIDE SEQUENCE [LARGE SCALE GENOMIC DNA]</scope>
    <source>
        <strain evidence="2">JCM 31921</strain>
    </source>
</reference>
<evidence type="ECO:0000313" key="2">
    <source>
        <dbReference type="Proteomes" id="UP001501410"/>
    </source>
</evidence>
<dbReference type="Proteomes" id="UP001501410">
    <property type="component" value="Unassembled WGS sequence"/>
</dbReference>
<sequence>MTPYLLFLLVIAGLLLYARKTYYLTTDSLLQQFADVRPEIKTHSLGLPPLFIHGSVTGNSLKQIKVLDKSNKERVLRITNHTGIKLTTLDGKSQIFLFNTLLIKDGMITGKRSRLLKLDIEPVKLTDIAKMELQR</sequence>
<protein>
    <submittedName>
        <fullName evidence="1">Uncharacterized protein</fullName>
    </submittedName>
</protein>
<proteinExistence type="predicted"/>
<organism evidence="1 2">
    <name type="scientific">Rurimicrobium arvi</name>
    <dbReference type="NCBI Taxonomy" id="2049916"/>
    <lineage>
        <taxon>Bacteria</taxon>
        <taxon>Pseudomonadati</taxon>
        <taxon>Bacteroidota</taxon>
        <taxon>Chitinophagia</taxon>
        <taxon>Chitinophagales</taxon>
        <taxon>Chitinophagaceae</taxon>
        <taxon>Rurimicrobium</taxon>
    </lineage>
</organism>
<evidence type="ECO:0000313" key="1">
    <source>
        <dbReference type="EMBL" id="GAA4454985.1"/>
    </source>
</evidence>
<dbReference type="EMBL" id="BAABEZ010000022">
    <property type="protein sequence ID" value="GAA4454985.1"/>
    <property type="molecule type" value="Genomic_DNA"/>
</dbReference>